<dbReference type="RefSeq" id="XP_029341436.1">
    <property type="nucleotide sequence ID" value="XM_029485576.1"/>
</dbReference>
<dbReference type="AlphaFoldDB" id="A0A8R2NJP3"/>
<feature type="compositionally biased region" description="Polar residues" evidence="1">
    <location>
        <begin position="71"/>
        <end position="110"/>
    </location>
</feature>
<sequence length="295" mass="32936">MGKLEWFKYYSSISETDAKNPCNGYAKKNYPSPKKLNSPNVEKKKSSSEPASKPLKFPTPLLDSLNKKSPTDSITFNSNTIDGTKELSASNINKNVPTTSTQSSTITMDSCSKKKSDAPVSKLSKCITPSSGTAKLKPITVKTPLKDTVISESLSRGMVDDNKPASSTQITSYQKINLMPQLSMSVPPSNVFDPNNILYQKIINIENVITGMNSRVTRSLINQDKIISLIEKQNRKTLAEKLIDCKVASEFENHFTLYFPLKTLDDVIELEKLLIEKQYYKLLVSKAVYIMLIYL</sequence>
<reference evidence="2" key="2">
    <citation type="submission" date="2022-06" db="UniProtKB">
        <authorList>
            <consortium name="EnsemblMetazoa"/>
        </authorList>
    </citation>
    <scope>IDENTIFICATION</scope>
</reference>
<dbReference type="OrthoDB" id="6606676at2759"/>
<proteinExistence type="predicted"/>
<dbReference type="Proteomes" id="UP000007819">
    <property type="component" value="Chromosome X"/>
</dbReference>
<protein>
    <submittedName>
        <fullName evidence="2">Uncharacterized protein</fullName>
    </submittedName>
</protein>
<feature type="region of interest" description="Disordered" evidence="1">
    <location>
        <begin position="15"/>
        <end position="116"/>
    </location>
</feature>
<dbReference type="KEGG" id="api:107884012"/>
<dbReference type="GeneID" id="107884012"/>
<dbReference type="EnsemblMetazoa" id="XM_029485576.1">
    <property type="protein sequence ID" value="XP_029341436.1"/>
    <property type="gene ID" value="LOC107884012"/>
</dbReference>
<keyword evidence="3" id="KW-1185">Reference proteome</keyword>
<evidence type="ECO:0000313" key="3">
    <source>
        <dbReference type="Proteomes" id="UP000007819"/>
    </source>
</evidence>
<evidence type="ECO:0000256" key="1">
    <source>
        <dbReference type="SAM" id="MobiDB-lite"/>
    </source>
</evidence>
<organism evidence="2 3">
    <name type="scientific">Acyrthosiphon pisum</name>
    <name type="common">Pea aphid</name>
    <dbReference type="NCBI Taxonomy" id="7029"/>
    <lineage>
        <taxon>Eukaryota</taxon>
        <taxon>Metazoa</taxon>
        <taxon>Ecdysozoa</taxon>
        <taxon>Arthropoda</taxon>
        <taxon>Hexapoda</taxon>
        <taxon>Insecta</taxon>
        <taxon>Pterygota</taxon>
        <taxon>Neoptera</taxon>
        <taxon>Paraneoptera</taxon>
        <taxon>Hemiptera</taxon>
        <taxon>Sternorrhyncha</taxon>
        <taxon>Aphidomorpha</taxon>
        <taxon>Aphidoidea</taxon>
        <taxon>Aphididae</taxon>
        <taxon>Macrosiphini</taxon>
        <taxon>Acyrthosiphon</taxon>
    </lineage>
</organism>
<accession>A0A8R2NJP3</accession>
<name>A0A8R2NJP3_ACYPI</name>
<reference evidence="3" key="1">
    <citation type="submission" date="2010-06" db="EMBL/GenBank/DDBJ databases">
        <authorList>
            <person name="Jiang H."/>
            <person name="Abraham K."/>
            <person name="Ali S."/>
            <person name="Alsbrooks S.L."/>
            <person name="Anim B.N."/>
            <person name="Anosike U.S."/>
            <person name="Attaway T."/>
            <person name="Bandaranaike D.P."/>
            <person name="Battles P.K."/>
            <person name="Bell S.N."/>
            <person name="Bell A.V."/>
            <person name="Beltran B."/>
            <person name="Bickham C."/>
            <person name="Bustamante Y."/>
            <person name="Caleb T."/>
            <person name="Canada A."/>
            <person name="Cardenas V."/>
            <person name="Carter K."/>
            <person name="Chacko J."/>
            <person name="Chandrabose M.N."/>
            <person name="Chavez D."/>
            <person name="Chavez A."/>
            <person name="Chen L."/>
            <person name="Chu H.-S."/>
            <person name="Claassen K.J."/>
            <person name="Cockrell R."/>
            <person name="Collins M."/>
            <person name="Cooper J.A."/>
            <person name="Cree A."/>
            <person name="Curry S.M."/>
            <person name="Da Y."/>
            <person name="Dao M.D."/>
            <person name="Das B."/>
            <person name="Davila M.-L."/>
            <person name="Davy-Carroll L."/>
            <person name="Denson S."/>
            <person name="Dinh H."/>
            <person name="Ebong V.E."/>
            <person name="Edwards J.R."/>
            <person name="Egan A."/>
            <person name="El-Daye J."/>
            <person name="Escobedo L."/>
            <person name="Fernandez S."/>
            <person name="Fernando P.R."/>
            <person name="Flagg N."/>
            <person name="Forbes L.D."/>
            <person name="Fowler R.G."/>
            <person name="Fu Q."/>
            <person name="Gabisi R.A."/>
            <person name="Ganer J."/>
            <person name="Garbino Pronczuk A."/>
            <person name="Garcia R.M."/>
            <person name="Garner T."/>
            <person name="Garrett T.E."/>
            <person name="Gonzalez D.A."/>
            <person name="Hamid H."/>
            <person name="Hawkins E.S."/>
            <person name="Hirani K."/>
            <person name="Hogues M.E."/>
            <person name="Hollins B."/>
            <person name="Hsiao C.-H."/>
            <person name="Jabil R."/>
            <person name="James M.L."/>
            <person name="Jhangiani S.N."/>
            <person name="Johnson B."/>
            <person name="Johnson Q."/>
            <person name="Joshi V."/>
            <person name="Kalu J.B."/>
            <person name="Kam C."/>
            <person name="Kashfia A."/>
            <person name="Keebler J."/>
            <person name="Kisamo H."/>
            <person name="Kovar C.L."/>
            <person name="Lago L.A."/>
            <person name="Lai C.-Y."/>
            <person name="Laidlaw J."/>
            <person name="Lara F."/>
            <person name="Le T.-K."/>
            <person name="Lee S.L."/>
            <person name="Legall F.H."/>
            <person name="Lemon S.J."/>
            <person name="Lewis L.R."/>
            <person name="Li B."/>
            <person name="Liu Y."/>
            <person name="Liu Y.-S."/>
            <person name="Lopez J."/>
            <person name="Lozado R.J."/>
            <person name="Lu J."/>
            <person name="Madu R.C."/>
            <person name="Maheshwari M."/>
            <person name="Maheshwari R."/>
            <person name="Malloy K."/>
            <person name="Martinez E."/>
            <person name="Mathew T."/>
            <person name="Mercado I.C."/>
            <person name="Mercado C."/>
            <person name="Meyer B."/>
            <person name="Montgomery K."/>
            <person name="Morgan M.B."/>
            <person name="Munidasa M."/>
            <person name="Nazareth L.V."/>
            <person name="Nelson J."/>
            <person name="Ng B.M."/>
            <person name="Nguyen N.B."/>
            <person name="Nguyen P.Q."/>
            <person name="Nguyen T."/>
            <person name="Obregon M."/>
            <person name="Okwuonu G.O."/>
            <person name="Onwere C.G."/>
            <person name="Orozco G."/>
            <person name="Parra A."/>
            <person name="Patel S."/>
            <person name="Patil S."/>
            <person name="Perez A."/>
            <person name="Perez Y."/>
            <person name="Pham C."/>
            <person name="Primus E.L."/>
            <person name="Pu L.-L."/>
            <person name="Puazo M."/>
            <person name="Qin X."/>
            <person name="Quiroz J.B."/>
            <person name="Reese J."/>
            <person name="Richards S."/>
            <person name="Rives C.M."/>
            <person name="Robberts R."/>
            <person name="Ruiz S.J."/>
            <person name="Ruiz M.J."/>
            <person name="Santibanez J."/>
            <person name="Schneider B.W."/>
            <person name="Sisson I."/>
            <person name="Smith M."/>
            <person name="Sodergren E."/>
            <person name="Song X.-Z."/>
            <person name="Song B.B."/>
            <person name="Summersgill H."/>
            <person name="Thelus R."/>
            <person name="Thornton R.D."/>
            <person name="Trejos Z.Y."/>
            <person name="Usmani K."/>
            <person name="Vattathil S."/>
            <person name="Villasana D."/>
            <person name="Walker D.L."/>
            <person name="Wang S."/>
            <person name="Wang K."/>
            <person name="White C.S."/>
            <person name="Williams A.C."/>
            <person name="Williamson J."/>
            <person name="Wilson K."/>
            <person name="Woghiren I.O."/>
            <person name="Woodworth J.R."/>
            <person name="Worley K.C."/>
            <person name="Wright R.A."/>
            <person name="Wu W."/>
            <person name="Young L."/>
            <person name="Zhang L."/>
            <person name="Zhang J."/>
            <person name="Zhu Y."/>
            <person name="Muzny D.M."/>
            <person name="Weinstock G."/>
            <person name="Gibbs R.A."/>
        </authorList>
    </citation>
    <scope>NUCLEOTIDE SEQUENCE [LARGE SCALE GENOMIC DNA]</scope>
    <source>
        <strain evidence="3">LSR1</strain>
    </source>
</reference>
<evidence type="ECO:0000313" key="2">
    <source>
        <dbReference type="EnsemblMetazoa" id="XP_029341436.1"/>
    </source>
</evidence>